<sequence length="337" mass="36725">MRHIQISEYRQDPAVRELLALAADPVDEPALQELIDDCLQLQVLAAFGADGGPVALAAYRLGDEYSLCIEYLAVLGTHQRRGLASALVSRLQELHGRCIWATTDADAVDFYRALGFLISDSAADPRWPAARRHLCTLPYAPLLGLQPTSDPGYEDVDGAPSRGLIELAPADPRWPGDFEKIRAALSAALGSSALAIEHTGSTSVPGLPAKPLIDVALLVPDADDEGRYVPQLRAAGMVFWHREPGWYKHRMFKPGAGTGLAAGNIHVFSPGSPEFLRMVLFRDHLRGHRADREAYAAAKREAASQLAATHGAQGLVMDYNRIKEPFILDLHRRIFGS</sequence>
<dbReference type="Proteomes" id="UP000252167">
    <property type="component" value="Unassembled WGS sequence"/>
</dbReference>
<gene>
    <name evidence="2" type="ORF">C1H84_11510</name>
</gene>
<proteinExistence type="predicted"/>
<accession>A0A365YD14</accession>
<evidence type="ECO:0000313" key="2">
    <source>
        <dbReference type="EMBL" id="RBM00562.1"/>
    </source>
</evidence>
<dbReference type="PROSITE" id="PS51186">
    <property type="entry name" value="GNAT"/>
    <property type="match status" value="1"/>
</dbReference>
<comment type="caution">
    <text evidence="2">The sequence shown here is derived from an EMBL/GenBank/DDBJ whole genome shotgun (WGS) entry which is preliminary data.</text>
</comment>
<name>A0A365YD14_9MICC</name>
<dbReference type="EMBL" id="POAF01000005">
    <property type="protein sequence ID" value="RBM00562.1"/>
    <property type="molecule type" value="Genomic_DNA"/>
</dbReference>
<dbReference type="SUPFAM" id="SSF81301">
    <property type="entry name" value="Nucleotidyltransferase"/>
    <property type="match status" value="1"/>
</dbReference>
<dbReference type="InterPro" id="IPR016181">
    <property type="entry name" value="Acyl_CoA_acyltransferase"/>
</dbReference>
<dbReference type="Pfam" id="PF04229">
    <property type="entry name" value="GrpB"/>
    <property type="match status" value="1"/>
</dbReference>
<dbReference type="AlphaFoldDB" id="A0A365YD14"/>
<dbReference type="Gene3D" id="3.40.630.30">
    <property type="match status" value="1"/>
</dbReference>
<dbReference type="SUPFAM" id="SSF55729">
    <property type="entry name" value="Acyl-CoA N-acyltransferases (Nat)"/>
    <property type="match status" value="1"/>
</dbReference>
<keyword evidence="3" id="KW-1185">Reference proteome</keyword>
<dbReference type="Pfam" id="PF00583">
    <property type="entry name" value="Acetyltransf_1"/>
    <property type="match status" value="1"/>
</dbReference>
<dbReference type="RefSeq" id="WP_113607465.1">
    <property type="nucleotide sequence ID" value="NZ_JBNBOD010000001.1"/>
</dbReference>
<reference evidence="2 3" key="1">
    <citation type="submission" date="2018-01" db="EMBL/GenBank/DDBJ databases">
        <title>Glutamicibacter soli strain NHPC-3 Whole genome sequence and assembly.</title>
        <authorList>
            <person name="Choudhury P."/>
            <person name="Gupta D."/>
            <person name="Sengupta K."/>
            <person name="Jawed A."/>
            <person name="Sultana N."/>
            <person name="Saha P."/>
        </authorList>
    </citation>
    <scope>NUCLEOTIDE SEQUENCE [LARGE SCALE GENOMIC DNA]</scope>
    <source>
        <strain evidence="2 3">NHPC-3</strain>
    </source>
</reference>
<protein>
    <recommendedName>
        <fullName evidence="1">N-acetyltransferase domain-containing protein</fullName>
    </recommendedName>
</protein>
<feature type="domain" description="N-acetyltransferase" evidence="1">
    <location>
        <begin position="4"/>
        <end position="138"/>
    </location>
</feature>
<dbReference type="Gene3D" id="3.30.460.10">
    <property type="entry name" value="Beta Polymerase, domain 2"/>
    <property type="match status" value="1"/>
</dbReference>
<dbReference type="InterPro" id="IPR000182">
    <property type="entry name" value="GNAT_dom"/>
</dbReference>
<evidence type="ECO:0000313" key="3">
    <source>
        <dbReference type="Proteomes" id="UP000252167"/>
    </source>
</evidence>
<dbReference type="InterPro" id="IPR043519">
    <property type="entry name" value="NT_sf"/>
</dbReference>
<evidence type="ECO:0000259" key="1">
    <source>
        <dbReference type="PROSITE" id="PS51186"/>
    </source>
</evidence>
<dbReference type="PANTHER" id="PTHR34822:SF1">
    <property type="entry name" value="GRPB FAMILY PROTEIN"/>
    <property type="match status" value="1"/>
</dbReference>
<dbReference type="InterPro" id="IPR007344">
    <property type="entry name" value="GrpB/CoaE"/>
</dbReference>
<organism evidence="2 3">
    <name type="scientific">Glutamicibacter soli</name>
    <dbReference type="NCBI Taxonomy" id="453836"/>
    <lineage>
        <taxon>Bacteria</taxon>
        <taxon>Bacillati</taxon>
        <taxon>Actinomycetota</taxon>
        <taxon>Actinomycetes</taxon>
        <taxon>Micrococcales</taxon>
        <taxon>Micrococcaceae</taxon>
        <taxon>Glutamicibacter</taxon>
    </lineage>
</organism>
<dbReference type="PANTHER" id="PTHR34822">
    <property type="entry name" value="GRPB DOMAIN PROTEIN (AFU_ORTHOLOGUE AFUA_1G01530)"/>
    <property type="match status" value="1"/>
</dbReference>
<dbReference type="GO" id="GO:0016747">
    <property type="term" value="F:acyltransferase activity, transferring groups other than amino-acyl groups"/>
    <property type="evidence" value="ECO:0007669"/>
    <property type="project" value="InterPro"/>
</dbReference>